<accession>A0A1Y3B0D4</accession>
<dbReference type="Proteomes" id="UP000194236">
    <property type="component" value="Unassembled WGS sequence"/>
</dbReference>
<protein>
    <submittedName>
        <fullName evidence="1">Uncharacterized protein</fullName>
    </submittedName>
</protein>
<keyword evidence="2" id="KW-1185">Reference proteome</keyword>
<evidence type="ECO:0000313" key="1">
    <source>
        <dbReference type="EMBL" id="OTF73687.1"/>
    </source>
</evidence>
<name>A0A1Y3B0D4_EURMA</name>
<comment type="caution">
    <text evidence="1">The sequence shown here is derived from an EMBL/GenBank/DDBJ whole genome shotgun (WGS) entry which is preliminary data.</text>
</comment>
<dbReference type="AlphaFoldDB" id="A0A1Y3B0D4"/>
<dbReference type="EMBL" id="MUJZ01050546">
    <property type="protein sequence ID" value="OTF73687.1"/>
    <property type="molecule type" value="Genomic_DNA"/>
</dbReference>
<evidence type="ECO:0000313" key="2">
    <source>
        <dbReference type="Proteomes" id="UP000194236"/>
    </source>
</evidence>
<proteinExistence type="predicted"/>
<sequence length="553" mass="64580">MHRIILHLKCGLNNVPLEGLNWDIVPKIYANKTNVMALYSTFNSAFTLASLGLNTFLSQTKFYNHIQMSLKYGGYRRGFCHLQSEQEFQEVFAVTPQSSANEIFFVLRNLQTLLCSQKSGQFWRNINPVSQCLLSPIRAESFSNDLQAVIQHFQTATQQRKVDHNNEVIPPILDIKQWNRFFKWWQEEIGPYPNSGRTLTMMRAFQLIDSFADEHVIWKAFYRLTYLTSEMFAYSFRALQLTYDMYPMQPDMKWVTNRNRLSIKVSSHQSPKKSLSSLLTSTVSNLIFPEVNHFITFATFRQLRWIRHISHYFAQHPGILHDELCPTLNNFNNHRGNNNSSSSPVIVDEDFNDLLLLLCHNHPSDWIYSLTFKSNLFNIKASPRPKFISHRKIRERIGKLTQVLARMLDYNSDKNNQKLDHVIRFLKLKQLESIENVAGTGDILIETMLTTTHQNNRTSITFKELLRTSWRSVPSLLDTIDQYICSYKQMDQPRNNDTVDDTMDMEFEYHPKAPDMKVVMCEMPGWNFDQAYTYLSKHLDLKNMLAVFAASSD</sequence>
<organism evidence="1 2">
    <name type="scientific">Euroglyphus maynei</name>
    <name type="common">Mayne's house dust mite</name>
    <dbReference type="NCBI Taxonomy" id="6958"/>
    <lineage>
        <taxon>Eukaryota</taxon>
        <taxon>Metazoa</taxon>
        <taxon>Ecdysozoa</taxon>
        <taxon>Arthropoda</taxon>
        <taxon>Chelicerata</taxon>
        <taxon>Arachnida</taxon>
        <taxon>Acari</taxon>
        <taxon>Acariformes</taxon>
        <taxon>Sarcoptiformes</taxon>
        <taxon>Astigmata</taxon>
        <taxon>Psoroptidia</taxon>
        <taxon>Analgoidea</taxon>
        <taxon>Pyroglyphidae</taxon>
        <taxon>Pyroglyphinae</taxon>
        <taxon>Euroglyphus</taxon>
    </lineage>
</organism>
<gene>
    <name evidence="1" type="ORF">BLA29_003390</name>
</gene>
<reference evidence="1 2" key="1">
    <citation type="submission" date="2017-03" db="EMBL/GenBank/DDBJ databases">
        <title>Genome Survey of Euroglyphus maynei.</title>
        <authorList>
            <person name="Arlian L.G."/>
            <person name="Morgan M.S."/>
            <person name="Rider S.D."/>
        </authorList>
    </citation>
    <scope>NUCLEOTIDE SEQUENCE [LARGE SCALE GENOMIC DNA]</scope>
    <source>
        <strain evidence="1">Arlian Lab</strain>
        <tissue evidence="1">Whole body</tissue>
    </source>
</reference>
<feature type="non-terminal residue" evidence="1">
    <location>
        <position position="553"/>
    </location>
</feature>